<evidence type="ECO:0000256" key="2">
    <source>
        <dbReference type="ARBA" id="ARBA00007783"/>
    </source>
</evidence>
<protein>
    <submittedName>
        <fullName evidence="10">ABC-type efflux pump permease component YbhS</fullName>
    </submittedName>
</protein>
<gene>
    <name evidence="10" type="ORF">MNBD_GAMMA14-52</name>
</gene>
<feature type="transmembrane region" description="Helical" evidence="8">
    <location>
        <begin position="264"/>
        <end position="286"/>
    </location>
</feature>
<keyword evidence="5 8" id="KW-0812">Transmembrane</keyword>
<keyword evidence="3" id="KW-0813">Transport</keyword>
<dbReference type="PANTHER" id="PTHR30294:SF29">
    <property type="entry name" value="MULTIDRUG ABC TRANSPORTER PERMEASE YBHS-RELATED"/>
    <property type="match status" value="1"/>
</dbReference>
<evidence type="ECO:0000256" key="7">
    <source>
        <dbReference type="ARBA" id="ARBA00023136"/>
    </source>
</evidence>
<keyword evidence="6 8" id="KW-1133">Transmembrane helix</keyword>
<evidence type="ECO:0000256" key="5">
    <source>
        <dbReference type="ARBA" id="ARBA00022692"/>
    </source>
</evidence>
<evidence type="ECO:0000256" key="4">
    <source>
        <dbReference type="ARBA" id="ARBA00022475"/>
    </source>
</evidence>
<evidence type="ECO:0000259" key="9">
    <source>
        <dbReference type="PROSITE" id="PS51012"/>
    </source>
</evidence>
<evidence type="ECO:0000256" key="6">
    <source>
        <dbReference type="ARBA" id="ARBA00022989"/>
    </source>
</evidence>
<dbReference type="PANTHER" id="PTHR30294">
    <property type="entry name" value="MEMBRANE COMPONENT OF ABC TRANSPORTER YHHJ-RELATED"/>
    <property type="match status" value="1"/>
</dbReference>
<dbReference type="InterPro" id="IPR047817">
    <property type="entry name" value="ABC2_TM_bact-type"/>
</dbReference>
<dbReference type="GO" id="GO:0005886">
    <property type="term" value="C:plasma membrane"/>
    <property type="evidence" value="ECO:0007669"/>
    <property type="project" value="UniProtKB-SubCell"/>
</dbReference>
<comment type="subcellular location">
    <subcellularLocation>
        <location evidence="1">Cell membrane</location>
        <topology evidence="1">Multi-pass membrane protein</topology>
    </subcellularLocation>
</comment>
<dbReference type="PROSITE" id="PS51012">
    <property type="entry name" value="ABC_TM2"/>
    <property type="match status" value="1"/>
</dbReference>
<feature type="transmembrane region" description="Helical" evidence="8">
    <location>
        <begin position="324"/>
        <end position="342"/>
    </location>
</feature>
<name>A0A3B0ZDN4_9ZZZZ</name>
<evidence type="ECO:0000256" key="3">
    <source>
        <dbReference type="ARBA" id="ARBA00022448"/>
    </source>
</evidence>
<feature type="transmembrane region" description="Helical" evidence="8">
    <location>
        <begin position="292"/>
        <end position="312"/>
    </location>
</feature>
<reference evidence="10" key="1">
    <citation type="submission" date="2018-06" db="EMBL/GenBank/DDBJ databases">
        <authorList>
            <person name="Zhirakovskaya E."/>
        </authorList>
    </citation>
    <scope>NUCLEOTIDE SEQUENCE</scope>
</reference>
<comment type="similarity">
    <text evidence="2">Belongs to the ABC-2 integral membrane protein family.</text>
</comment>
<dbReference type="Pfam" id="PF12698">
    <property type="entry name" value="ABC2_membrane_3"/>
    <property type="match status" value="1"/>
</dbReference>
<dbReference type="EMBL" id="UOFM01000311">
    <property type="protein sequence ID" value="VAW79494.1"/>
    <property type="molecule type" value="Genomic_DNA"/>
</dbReference>
<keyword evidence="4" id="KW-1003">Cell membrane</keyword>
<feature type="transmembrane region" description="Helical" evidence="8">
    <location>
        <begin position="183"/>
        <end position="206"/>
    </location>
</feature>
<feature type="transmembrane region" description="Helical" evidence="8">
    <location>
        <begin position="31"/>
        <end position="49"/>
    </location>
</feature>
<evidence type="ECO:0000256" key="8">
    <source>
        <dbReference type="SAM" id="Phobius"/>
    </source>
</evidence>
<evidence type="ECO:0000313" key="10">
    <source>
        <dbReference type="EMBL" id="VAW79494.1"/>
    </source>
</evidence>
<sequence>MSASDSQLSHRRLIGMVRKESLQILRDPSSIAIAFILPVVMLFLFGYGVSLDAKGVRIGFVIETPDSITSDFRAAFGQSDYFDPVSFRTIQTAEQALRQHEIDGIVWMQSDFSQRLHNGSGAPIGVIVNGVDANQARITEGYILGAWQSWLTHYTERRGLPLAFPVKLEQRVWFNPAVRSRDFLVPGLVAVIMTLIGALLTALVVAREWERGTMEALLVTPIHIRELLMGKLIPYFVLGMGGMLLTVAMAVWQFDVPLRGSFMVLLAASALFMLVALAMGLLISIVSKNQFVAGQVAIIVTFLPAFIMSGFIFDINSMPIAIQWLTYIIPARYFVAILQTVFLAGNVWAVILPNVAALALMAFVFLMLVRHKASKRLE</sequence>
<keyword evidence="7 8" id="KW-0472">Membrane</keyword>
<proteinExistence type="inferred from homology"/>
<dbReference type="GO" id="GO:0140359">
    <property type="term" value="F:ABC-type transporter activity"/>
    <property type="evidence" value="ECO:0007669"/>
    <property type="project" value="InterPro"/>
</dbReference>
<accession>A0A3B0ZDN4</accession>
<evidence type="ECO:0000256" key="1">
    <source>
        <dbReference type="ARBA" id="ARBA00004651"/>
    </source>
</evidence>
<dbReference type="InterPro" id="IPR051449">
    <property type="entry name" value="ABC-2_transporter_component"/>
</dbReference>
<dbReference type="AlphaFoldDB" id="A0A3B0ZDN4"/>
<dbReference type="InterPro" id="IPR013525">
    <property type="entry name" value="ABC2_TM"/>
</dbReference>
<feature type="transmembrane region" description="Helical" evidence="8">
    <location>
        <begin position="232"/>
        <end position="252"/>
    </location>
</feature>
<feature type="domain" description="ABC transmembrane type-2" evidence="9">
    <location>
        <begin position="144"/>
        <end position="376"/>
    </location>
</feature>
<feature type="transmembrane region" description="Helical" evidence="8">
    <location>
        <begin position="348"/>
        <end position="369"/>
    </location>
</feature>
<organism evidence="10">
    <name type="scientific">hydrothermal vent metagenome</name>
    <dbReference type="NCBI Taxonomy" id="652676"/>
    <lineage>
        <taxon>unclassified sequences</taxon>
        <taxon>metagenomes</taxon>
        <taxon>ecological metagenomes</taxon>
    </lineage>
</organism>